<evidence type="ECO:0000256" key="8">
    <source>
        <dbReference type="PROSITE-ProRule" id="PRU00276"/>
    </source>
</evidence>
<evidence type="ECO:0000313" key="12">
    <source>
        <dbReference type="Proteomes" id="UP000005408"/>
    </source>
</evidence>
<evidence type="ECO:0000313" key="11">
    <source>
        <dbReference type="EnsemblMetazoa" id="G14776.1:cds"/>
    </source>
</evidence>
<dbReference type="Pfam" id="PF13688">
    <property type="entry name" value="Reprolysin_5"/>
    <property type="match status" value="1"/>
</dbReference>
<feature type="binding site" evidence="8">
    <location>
        <position position="367"/>
    </location>
    <ligand>
        <name>Zn(2+)</name>
        <dbReference type="ChEBI" id="CHEBI:29105"/>
        <note>catalytic</note>
    </ligand>
</feature>
<name>A0A8W8IKY2_MAGGI</name>
<keyword evidence="12" id="KW-1185">Reference proteome</keyword>
<evidence type="ECO:0000256" key="1">
    <source>
        <dbReference type="ARBA" id="ARBA00022670"/>
    </source>
</evidence>
<feature type="chain" id="PRO_5036455206" description="Peptidase M12B domain-containing protein" evidence="9">
    <location>
        <begin position="23"/>
        <end position="515"/>
    </location>
</feature>
<dbReference type="InterPro" id="IPR024079">
    <property type="entry name" value="MetalloPept_cat_dom_sf"/>
</dbReference>
<dbReference type="PROSITE" id="PS50215">
    <property type="entry name" value="ADAM_MEPRO"/>
    <property type="match status" value="1"/>
</dbReference>
<sequence length="515" mass="57669">MAATLTLIAACIQYVVVTRCSTQGIYVRREISHHEIIDLTITDDGARIQFVAFQEEIQLSLQKVSSTDFMPKNLPISVIENNTVRSFNLKFKEHGIEFYQEVGGLGVFSIQCSSFNNNACRIEGYTIINNYEVIITPVEMSDHFRRDSSYNGIYRIWWRSIPIEREFQPKREADGRISKLKKKFLFGLQDDVAPIPGTVDANVEVLVWTDLSYIDSFHQLVQHPHVETDVLKYVATVVHAGNQMFHNGIKDPSLNISIFLTGVVICKSADCSRFTSDLLHNGTVDNHRALDLFAETLALAYGNHTLRFHYDYAVAFTRYDLVDPNGTPIGVSFTDDICSIRDGKSSSIIEDQGGYTCIGTLVHELAHTLGSDHDGWFRGTQCDASNGYIMASISPLTTNGFYFSQCTINSIKTNLMKPNASCVLDSPHFTPHYETLTHELPGQIYNASEQCRQIYGTSFCLSIGTTLEDICHKIYCWDPVLSNVCSAKSSAAPGTSCGRKKWCQNGECIYDDRAP</sequence>
<dbReference type="Gene3D" id="3.40.1620.60">
    <property type="match status" value="1"/>
</dbReference>
<dbReference type="Gene3D" id="3.40.390.10">
    <property type="entry name" value="Collagenase (Catalytic Domain)"/>
    <property type="match status" value="1"/>
</dbReference>
<protein>
    <recommendedName>
        <fullName evidence="10">Peptidase M12B domain-containing protein</fullName>
    </recommendedName>
</protein>
<proteinExistence type="predicted"/>
<reference evidence="11" key="1">
    <citation type="submission" date="2022-08" db="UniProtKB">
        <authorList>
            <consortium name="EnsemblMetazoa"/>
        </authorList>
    </citation>
    <scope>IDENTIFICATION</scope>
    <source>
        <strain evidence="11">05x7-T-G4-1.051#20</strain>
    </source>
</reference>
<dbReference type="OMA" id="REISHHE"/>
<evidence type="ECO:0000256" key="4">
    <source>
        <dbReference type="ARBA" id="ARBA00022833"/>
    </source>
</evidence>
<keyword evidence="4 8" id="KW-0862">Zinc</keyword>
<dbReference type="GO" id="GO:0006509">
    <property type="term" value="P:membrane protein ectodomain proteolysis"/>
    <property type="evidence" value="ECO:0007669"/>
    <property type="project" value="TreeGrafter"/>
</dbReference>
<dbReference type="EnsemblMetazoa" id="G14776.1">
    <property type="protein sequence ID" value="G14776.1:cds"/>
    <property type="gene ID" value="G14776"/>
</dbReference>
<keyword evidence="9" id="KW-0732">Signal</keyword>
<dbReference type="PANTHER" id="PTHR11905">
    <property type="entry name" value="ADAM A DISINTEGRIN AND METALLOPROTEASE DOMAIN"/>
    <property type="match status" value="1"/>
</dbReference>
<dbReference type="OrthoDB" id="10035764at2759"/>
<feature type="active site" evidence="8">
    <location>
        <position position="364"/>
    </location>
</feature>
<accession>A0A8W8IKY2</accession>
<evidence type="ECO:0000256" key="7">
    <source>
        <dbReference type="ARBA" id="ARBA00023180"/>
    </source>
</evidence>
<feature type="signal peptide" evidence="9">
    <location>
        <begin position="1"/>
        <end position="22"/>
    </location>
</feature>
<evidence type="ECO:0000259" key="10">
    <source>
        <dbReference type="PROSITE" id="PS50215"/>
    </source>
</evidence>
<dbReference type="KEGG" id="crg:105330317"/>
<keyword evidence="1" id="KW-0645">Protease</keyword>
<evidence type="ECO:0000256" key="5">
    <source>
        <dbReference type="ARBA" id="ARBA00023049"/>
    </source>
</evidence>
<evidence type="ECO:0000256" key="2">
    <source>
        <dbReference type="ARBA" id="ARBA00022723"/>
    </source>
</evidence>
<comment type="caution">
    <text evidence="8">Lacks conserved residue(s) required for the propagation of feature annotation.</text>
</comment>
<dbReference type="Pfam" id="PF17771">
    <property type="entry name" value="ADAMTS_CR_2"/>
    <property type="match status" value="1"/>
</dbReference>
<evidence type="ECO:0000256" key="3">
    <source>
        <dbReference type="ARBA" id="ARBA00022801"/>
    </source>
</evidence>
<keyword evidence="6" id="KW-1015">Disulfide bond</keyword>
<evidence type="ECO:0000256" key="6">
    <source>
        <dbReference type="ARBA" id="ARBA00023157"/>
    </source>
</evidence>
<feature type="binding site" evidence="8">
    <location>
        <position position="363"/>
    </location>
    <ligand>
        <name>Zn(2+)</name>
        <dbReference type="ChEBI" id="CHEBI:29105"/>
        <note>catalytic</note>
    </ligand>
</feature>
<dbReference type="PANTHER" id="PTHR11905:SF159">
    <property type="entry name" value="ADAM METALLOPROTEASE"/>
    <property type="match status" value="1"/>
</dbReference>
<keyword evidence="2 8" id="KW-0479">Metal-binding</keyword>
<dbReference type="RefSeq" id="XP_034329937.1">
    <property type="nucleotide sequence ID" value="XM_034474046.2"/>
</dbReference>
<feature type="binding site" evidence="8">
    <location>
        <position position="373"/>
    </location>
    <ligand>
        <name>Zn(2+)</name>
        <dbReference type="ChEBI" id="CHEBI:29105"/>
        <note>catalytic</note>
    </ligand>
</feature>
<keyword evidence="5" id="KW-0482">Metalloprotease</keyword>
<dbReference type="GO" id="GO:0004222">
    <property type="term" value="F:metalloendopeptidase activity"/>
    <property type="evidence" value="ECO:0007669"/>
    <property type="project" value="InterPro"/>
</dbReference>
<dbReference type="GeneID" id="105330317"/>
<keyword evidence="3" id="KW-0378">Hydrolase</keyword>
<dbReference type="InterPro" id="IPR041645">
    <property type="entry name" value="ADAMTS_CR_2"/>
</dbReference>
<evidence type="ECO:0000256" key="9">
    <source>
        <dbReference type="SAM" id="SignalP"/>
    </source>
</evidence>
<dbReference type="SUPFAM" id="SSF55486">
    <property type="entry name" value="Metalloproteases ('zincins'), catalytic domain"/>
    <property type="match status" value="1"/>
</dbReference>
<dbReference type="GO" id="GO:0046872">
    <property type="term" value="F:metal ion binding"/>
    <property type="evidence" value="ECO:0007669"/>
    <property type="project" value="UniProtKB-KW"/>
</dbReference>
<feature type="domain" description="Peptidase M12B" evidence="10">
    <location>
        <begin position="201"/>
        <end position="427"/>
    </location>
</feature>
<dbReference type="AlphaFoldDB" id="A0A8W8IKY2"/>
<keyword evidence="7" id="KW-0325">Glycoprotein</keyword>
<dbReference type="Proteomes" id="UP000005408">
    <property type="component" value="Unassembled WGS sequence"/>
</dbReference>
<dbReference type="InterPro" id="IPR001590">
    <property type="entry name" value="Peptidase_M12B"/>
</dbReference>
<organism evidence="11 12">
    <name type="scientific">Magallana gigas</name>
    <name type="common">Pacific oyster</name>
    <name type="synonym">Crassostrea gigas</name>
    <dbReference type="NCBI Taxonomy" id="29159"/>
    <lineage>
        <taxon>Eukaryota</taxon>
        <taxon>Metazoa</taxon>
        <taxon>Spiralia</taxon>
        <taxon>Lophotrochozoa</taxon>
        <taxon>Mollusca</taxon>
        <taxon>Bivalvia</taxon>
        <taxon>Autobranchia</taxon>
        <taxon>Pteriomorphia</taxon>
        <taxon>Ostreida</taxon>
        <taxon>Ostreoidea</taxon>
        <taxon>Ostreidae</taxon>
        <taxon>Magallana</taxon>
    </lineage>
</organism>